<dbReference type="NCBIfam" id="TIGR00444">
    <property type="entry name" value="mazG"/>
    <property type="match status" value="1"/>
</dbReference>
<evidence type="ECO:0000313" key="3">
    <source>
        <dbReference type="EMBL" id="SHJ98805.1"/>
    </source>
</evidence>
<dbReference type="InterPro" id="IPR048011">
    <property type="entry name" value="NTP-PPase_MazG-like_C"/>
</dbReference>
<dbReference type="STRING" id="1123349.SAMN02744037_01359"/>
<feature type="domain" description="Tetrapyrrole methylase" evidence="1">
    <location>
        <begin position="13"/>
        <end position="215"/>
    </location>
</feature>
<dbReference type="InterPro" id="IPR004518">
    <property type="entry name" value="MazG-like_dom"/>
</dbReference>
<dbReference type="GO" id="GO:0046047">
    <property type="term" value="P:TTP catabolic process"/>
    <property type="evidence" value="ECO:0007669"/>
    <property type="project" value="TreeGrafter"/>
</dbReference>
<dbReference type="InterPro" id="IPR024180">
    <property type="entry name" value="Tetrapyrrole_Mease/MazG_pred"/>
</dbReference>
<evidence type="ECO:0000313" key="4">
    <source>
        <dbReference type="Proteomes" id="UP000242497"/>
    </source>
</evidence>
<dbReference type="InterPro" id="IPR011551">
    <property type="entry name" value="NTP_PyrPHydrolase_MazG"/>
</dbReference>
<dbReference type="CDD" id="cd11723">
    <property type="entry name" value="YabN_N_like"/>
    <property type="match status" value="1"/>
</dbReference>
<dbReference type="Gene3D" id="1.10.287.1080">
    <property type="entry name" value="MazG-like"/>
    <property type="match status" value="2"/>
</dbReference>
<dbReference type="NCBIfam" id="NF007113">
    <property type="entry name" value="PRK09562.1"/>
    <property type="match status" value="1"/>
</dbReference>
<dbReference type="InterPro" id="IPR014777">
    <property type="entry name" value="4pyrrole_Mease_sub1"/>
</dbReference>
<dbReference type="AlphaFoldDB" id="A0A1M6NT43"/>
<feature type="domain" description="NTP pyrophosphohydrolase MazG-like" evidence="2">
    <location>
        <begin position="261"/>
        <end position="334"/>
    </location>
</feature>
<keyword evidence="4" id="KW-1185">Reference proteome</keyword>
<dbReference type="SUPFAM" id="SSF53790">
    <property type="entry name" value="Tetrapyrrole methylase"/>
    <property type="match status" value="1"/>
</dbReference>
<dbReference type="GO" id="GO:0008168">
    <property type="term" value="F:methyltransferase activity"/>
    <property type="evidence" value="ECO:0007669"/>
    <property type="project" value="UniProtKB-KW"/>
</dbReference>
<dbReference type="Pfam" id="PF03819">
    <property type="entry name" value="MazG"/>
    <property type="match status" value="2"/>
</dbReference>
<dbReference type="SUPFAM" id="SSF101386">
    <property type="entry name" value="all-alpha NTP pyrophosphatases"/>
    <property type="match status" value="2"/>
</dbReference>
<keyword evidence="3" id="KW-0808">Transferase</keyword>
<dbReference type="CDD" id="cd11529">
    <property type="entry name" value="NTP-PPase_MazG_Cterm"/>
    <property type="match status" value="1"/>
</dbReference>
<dbReference type="FunFam" id="1.10.287.1080:FF:000003">
    <property type="entry name" value="Nucleoside triphosphate pyrophosphohydrolase"/>
    <property type="match status" value="1"/>
</dbReference>
<keyword evidence="3" id="KW-0489">Methyltransferase</keyword>
<dbReference type="GO" id="GO:0047429">
    <property type="term" value="F:nucleoside triphosphate diphosphatase activity"/>
    <property type="evidence" value="ECO:0007669"/>
    <property type="project" value="InterPro"/>
</dbReference>
<dbReference type="PANTHER" id="PTHR30522:SF0">
    <property type="entry name" value="NUCLEOSIDE TRIPHOSPHATE PYROPHOSPHOHYDROLASE"/>
    <property type="match status" value="1"/>
</dbReference>
<dbReference type="GO" id="GO:0046052">
    <property type="term" value="P:UTP catabolic process"/>
    <property type="evidence" value="ECO:0007669"/>
    <property type="project" value="TreeGrafter"/>
</dbReference>
<gene>
    <name evidence="3" type="ORF">SAMN02744037_01359</name>
</gene>
<dbReference type="CDD" id="cd11528">
    <property type="entry name" value="NTP-PPase_MazG_Nterm"/>
    <property type="match status" value="1"/>
</dbReference>
<dbReference type="Proteomes" id="UP000242497">
    <property type="component" value="Unassembled WGS sequence"/>
</dbReference>
<reference evidence="4" key="1">
    <citation type="submission" date="2016-11" db="EMBL/GenBank/DDBJ databases">
        <authorList>
            <person name="Varghese N."/>
            <person name="Submissions S."/>
        </authorList>
    </citation>
    <scope>NUCLEOTIDE SEQUENCE [LARGE SCALE GENOMIC DNA]</scope>
    <source>
        <strain evidence="4">DSM 15518</strain>
    </source>
</reference>
<sequence>MNIVLEGDNMGSITIVGLGPGDYDLISHGAYKLLKEGKNIYFRTKKHPIVENLIKENIEFKSLDYFYEKENDFEKVYDNISKFIMKEARTNDIIYAVPGHPRVAENTVEIIEKYAHNEGIKLNIIPSMSFVDAMFNFLGVDPVHGFKLVDAFKLSKEKIDTNSNLIITQVYDKFIASEVKLNLMDYYNDDEYVYIVKGAGIKDIEEKHKVKLYELDRLDKFDYLTSIYIPKTSKKYYDVFDLEEIMEKLRGENGCSWDKKQTHESLKPYVIEEAYELVEAIEKDDLEEMIEELGDILLQVIFHCQIGKEEGYFDLREVSAKICEKLIYRHPHVFGEENFNEEEFNKKWEELKKEEKGEKTVTESLERIPKHLPSLIKSNKVQKKAALVGFDWDNIDDVYKKIEEEYKEVIDAHRHGNIQYIEEEIGDLLFSIVNLSRFLNIDPEQALNNTTKKFIKRFSFIENSALKTGKKLEEMTLEEMDDLWNKSKKITN</sequence>
<dbReference type="Gene3D" id="3.40.1010.10">
    <property type="entry name" value="Cobalt-precorrin-4 Transmethylase, Domain 1"/>
    <property type="match status" value="1"/>
</dbReference>
<dbReference type="GO" id="GO:0032259">
    <property type="term" value="P:methylation"/>
    <property type="evidence" value="ECO:0007669"/>
    <property type="project" value="UniProtKB-KW"/>
</dbReference>
<dbReference type="GO" id="GO:0006203">
    <property type="term" value="P:dGTP catabolic process"/>
    <property type="evidence" value="ECO:0007669"/>
    <property type="project" value="TreeGrafter"/>
</dbReference>
<dbReference type="FunFam" id="1.10.287.1080:FF:000001">
    <property type="entry name" value="Nucleoside triphosphate pyrophosphohydrolase"/>
    <property type="match status" value="1"/>
</dbReference>
<evidence type="ECO:0000259" key="1">
    <source>
        <dbReference type="Pfam" id="PF00590"/>
    </source>
</evidence>
<dbReference type="Pfam" id="PF00590">
    <property type="entry name" value="TP_methylase"/>
    <property type="match status" value="1"/>
</dbReference>
<name>A0A1M6NT43_9FIRM</name>
<dbReference type="GO" id="GO:0046061">
    <property type="term" value="P:dATP catabolic process"/>
    <property type="evidence" value="ECO:0007669"/>
    <property type="project" value="TreeGrafter"/>
</dbReference>
<dbReference type="GO" id="GO:0046076">
    <property type="term" value="P:dTTP catabolic process"/>
    <property type="evidence" value="ECO:0007669"/>
    <property type="project" value="TreeGrafter"/>
</dbReference>
<dbReference type="InterPro" id="IPR000878">
    <property type="entry name" value="4pyrrol_Mease"/>
</dbReference>
<dbReference type="InterPro" id="IPR035013">
    <property type="entry name" value="YabN_N"/>
</dbReference>
<dbReference type="GO" id="GO:0046081">
    <property type="term" value="P:dUTP catabolic process"/>
    <property type="evidence" value="ECO:0007669"/>
    <property type="project" value="TreeGrafter"/>
</dbReference>
<dbReference type="InterPro" id="IPR048015">
    <property type="entry name" value="NTP-PPase_MazG-like_N"/>
</dbReference>
<dbReference type="InterPro" id="IPR035996">
    <property type="entry name" value="4pyrrol_Methylase_sf"/>
</dbReference>
<feature type="domain" description="NTP pyrophosphohydrolase MazG-like" evidence="2">
    <location>
        <begin position="400"/>
        <end position="457"/>
    </location>
</feature>
<organism evidence="3 4">
    <name type="scientific">Tepidibacter formicigenes DSM 15518</name>
    <dbReference type="NCBI Taxonomy" id="1123349"/>
    <lineage>
        <taxon>Bacteria</taxon>
        <taxon>Bacillati</taxon>
        <taxon>Bacillota</taxon>
        <taxon>Clostridia</taxon>
        <taxon>Peptostreptococcales</taxon>
        <taxon>Peptostreptococcaceae</taxon>
        <taxon>Tepidibacter</taxon>
    </lineage>
</organism>
<accession>A0A1M6NT43</accession>
<dbReference type="PANTHER" id="PTHR30522">
    <property type="entry name" value="NUCLEOSIDE TRIPHOSPHATE PYROPHOSPHOHYDROLASE"/>
    <property type="match status" value="1"/>
</dbReference>
<proteinExistence type="predicted"/>
<protein>
    <submittedName>
        <fullName evidence="3">Tetrapyrrole methylase family protein / MazG family protein</fullName>
    </submittedName>
</protein>
<dbReference type="GO" id="GO:0006950">
    <property type="term" value="P:response to stress"/>
    <property type="evidence" value="ECO:0007669"/>
    <property type="project" value="UniProtKB-ARBA"/>
</dbReference>
<evidence type="ECO:0000259" key="2">
    <source>
        <dbReference type="Pfam" id="PF03819"/>
    </source>
</evidence>
<dbReference type="EMBL" id="FRAE01000025">
    <property type="protein sequence ID" value="SHJ98805.1"/>
    <property type="molecule type" value="Genomic_DNA"/>
</dbReference>
<dbReference type="PIRSF" id="PIRSF002845">
    <property type="entry name" value="Ttrprl_mtas_MazG"/>
    <property type="match status" value="1"/>
</dbReference>